<sequence length="151" mass="15993">MAGIEREASGGGGMTARVASLWRFGNAPAVSGLYRADDTAFAVTTNGAELSWFRIGSPLDLDEVLADPAYTMSVDVAMRTEIEDGSLVCGEGELGADGFFARLDGAGGLRWLVALQRSNPFERIIVSEGRFTVVNNLGNALSLSLSDPRFS</sequence>
<dbReference type="Proteomes" id="UP001597483">
    <property type="component" value="Unassembled WGS sequence"/>
</dbReference>
<accession>A0ABW5HL35</accession>
<organism evidence="1 2">
    <name type="scientific">Amycolatopsis silviterrae</name>
    <dbReference type="NCBI Taxonomy" id="1656914"/>
    <lineage>
        <taxon>Bacteria</taxon>
        <taxon>Bacillati</taxon>
        <taxon>Actinomycetota</taxon>
        <taxon>Actinomycetes</taxon>
        <taxon>Pseudonocardiales</taxon>
        <taxon>Pseudonocardiaceae</taxon>
        <taxon>Amycolatopsis</taxon>
    </lineage>
</organism>
<keyword evidence="2" id="KW-1185">Reference proteome</keyword>
<name>A0ABW5HL35_9PSEU</name>
<comment type="caution">
    <text evidence="1">The sequence shown here is derived from an EMBL/GenBank/DDBJ whole genome shotgun (WGS) entry which is preliminary data.</text>
</comment>
<evidence type="ECO:0000313" key="1">
    <source>
        <dbReference type="EMBL" id="MFD2474013.1"/>
    </source>
</evidence>
<gene>
    <name evidence="1" type="ORF">ACFSVL_41880</name>
</gene>
<evidence type="ECO:0000313" key="2">
    <source>
        <dbReference type="Proteomes" id="UP001597483"/>
    </source>
</evidence>
<dbReference type="EMBL" id="JBHUKS010000035">
    <property type="protein sequence ID" value="MFD2474013.1"/>
    <property type="molecule type" value="Genomic_DNA"/>
</dbReference>
<protein>
    <submittedName>
        <fullName evidence="1">Uncharacterized protein</fullName>
    </submittedName>
</protein>
<proteinExistence type="predicted"/>
<dbReference type="RefSeq" id="WP_378312926.1">
    <property type="nucleotide sequence ID" value="NZ_JBHUKS010000035.1"/>
</dbReference>
<reference evidence="2" key="1">
    <citation type="journal article" date="2019" name="Int. J. Syst. Evol. Microbiol.">
        <title>The Global Catalogue of Microorganisms (GCM) 10K type strain sequencing project: providing services to taxonomists for standard genome sequencing and annotation.</title>
        <authorList>
            <consortium name="The Broad Institute Genomics Platform"/>
            <consortium name="The Broad Institute Genome Sequencing Center for Infectious Disease"/>
            <person name="Wu L."/>
            <person name="Ma J."/>
        </authorList>
    </citation>
    <scope>NUCLEOTIDE SEQUENCE [LARGE SCALE GENOMIC DNA]</scope>
    <source>
        <strain evidence="2">CGMCC 4.7641</strain>
    </source>
</reference>